<dbReference type="CDD" id="cd04301">
    <property type="entry name" value="NAT_SF"/>
    <property type="match status" value="1"/>
</dbReference>
<proteinExistence type="predicted"/>
<dbReference type="Gene3D" id="3.40.630.30">
    <property type="match status" value="1"/>
</dbReference>
<sequence length="178" mass="20186">MGKAISTNIVVRPTEPYDHQGLYDLYRQPEVYRQTLALPSQSLHSWEKRLSDIPSHVHSFVALFDNDDEYRIMGNAALTIETAVRRRHAGSIVIAVSTDSHGQGIGTMLMQTIVDLADNWLGLSRLELQVYTDNTPAITLYEKFGFINEGTLRNYAYRDGKLCDLYMMARTKNPSDTN</sequence>
<protein>
    <submittedName>
        <fullName evidence="2">Putative acetyltransferase</fullName>
    </submittedName>
</protein>
<dbReference type="RefSeq" id="WP_076555631.1">
    <property type="nucleotide sequence ID" value="NZ_FTNU01000012.1"/>
</dbReference>
<dbReference type="STRING" id="34061.B0189_04365"/>
<dbReference type="AlphaFoldDB" id="A0A1N7FDL5"/>
<dbReference type="PANTHER" id="PTHR43792">
    <property type="entry name" value="GNAT FAMILY, PUTATIVE (AFU_ORTHOLOGUE AFUA_3G00765)-RELATED-RELATED"/>
    <property type="match status" value="1"/>
</dbReference>
<dbReference type="GO" id="GO:0016747">
    <property type="term" value="F:acyltransferase activity, transferring groups other than amino-acyl groups"/>
    <property type="evidence" value="ECO:0007669"/>
    <property type="project" value="InterPro"/>
</dbReference>
<evidence type="ECO:0000313" key="2">
    <source>
        <dbReference type="EMBL" id="SIR98508.1"/>
    </source>
</evidence>
<reference evidence="3" key="1">
    <citation type="submission" date="2017-01" db="EMBL/GenBank/DDBJ databases">
        <authorList>
            <person name="Varghese N."/>
            <person name="Submissions S."/>
        </authorList>
    </citation>
    <scope>NUCLEOTIDE SEQUENCE [LARGE SCALE GENOMIC DNA]</scope>
    <source>
        <strain evidence="3">DSM 21768</strain>
    </source>
</reference>
<accession>A0A1N7FDL5</accession>
<dbReference type="Pfam" id="PF00583">
    <property type="entry name" value="Acetyltransf_1"/>
    <property type="match status" value="1"/>
</dbReference>
<dbReference type="EMBL" id="FTNU01000012">
    <property type="protein sequence ID" value="SIR98508.1"/>
    <property type="molecule type" value="Genomic_DNA"/>
</dbReference>
<dbReference type="Proteomes" id="UP000187495">
    <property type="component" value="Unassembled WGS sequence"/>
</dbReference>
<evidence type="ECO:0000259" key="1">
    <source>
        <dbReference type="PROSITE" id="PS51186"/>
    </source>
</evidence>
<name>A0A1N7FDL5_9GAMM</name>
<gene>
    <name evidence="2" type="ORF">SAMN02745664_11235</name>
</gene>
<dbReference type="SUPFAM" id="SSF55729">
    <property type="entry name" value="Acyl-CoA N-acyltransferases (Nat)"/>
    <property type="match status" value="1"/>
</dbReference>
<dbReference type="InterPro" id="IPR016181">
    <property type="entry name" value="Acyl_CoA_acyltransferase"/>
</dbReference>
<feature type="domain" description="N-acetyltransferase" evidence="1">
    <location>
        <begin position="9"/>
        <end position="172"/>
    </location>
</feature>
<keyword evidence="3" id="KW-1185">Reference proteome</keyword>
<dbReference type="InterPro" id="IPR000182">
    <property type="entry name" value="GNAT_dom"/>
</dbReference>
<dbReference type="PROSITE" id="PS51186">
    <property type="entry name" value="GNAT"/>
    <property type="match status" value="1"/>
</dbReference>
<evidence type="ECO:0000313" key="3">
    <source>
        <dbReference type="Proteomes" id="UP000187495"/>
    </source>
</evidence>
<organism evidence="2 3">
    <name type="scientific">Moraxella cuniculi DSM 21768</name>
    <dbReference type="NCBI Taxonomy" id="1122245"/>
    <lineage>
        <taxon>Bacteria</taxon>
        <taxon>Pseudomonadati</taxon>
        <taxon>Pseudomonadota</taxon>
        <taxon>Gammaproteobacteria</taxon>
        <taxon>Moraxellales</taxon>
        <taxon>Moraxellaceae</taxon>
        <taxon>Moraxella</taxon>
    </lineage>
</organism>
<dbReference type="InterPro" id="IPR051531">
    <property type="entry name" value="N-acetyltransferase"/>
</dbReference>
<keyword evidence="2" id="KW-0808">Transferase</keyword>